<dbReference type="Proteomes" id="UP001549106">
    <property type="component" value="Unassembled WGS sequence"/>
</dbReference>
<feature type="domain" description="N-acetyltransferase" evidence="1">
    <location>
        <begin position="3"/>
        <end position="157"/>
    </location>
</feature>
<keyword evidence="3" id="KW-1185">Reference proteome</keyword>
<dbReference type="Pfam" id="PF00583">
    <property type="entry name" value="Acetyltransf_1"/>
    <property type="match status" value="1"/>
</dbReference>
<dbReference type="InterPro" id="IPR000182">
    <property type="entry name" value="GNAT_dom"/>
</dbReference>
<dbReference type="SUPFAM" id="SSF55729">
    <property type="entry name" value="Acyl-CoA N-acyltransferases (Nat)"/>
    <property type="match status" value="1"/>
</dbReference>
<evidence type="ECO:0000259" key="1">
    <source>
        <dbReference type="PROSITE" id="PS51186"/>
    </source>
</evidence>
<dbReference type="CDD" id="cd04301">
    <property type="entry name" value="NAT_SF"/>
    <property type="match status" value="1"/>
</dbReference>
<name>A0ABV2M4U7_9FIRM</name>
<dbReference type="RefSeq" id="WP_257465161.1">
    <property type="nucleotide sequence ID" value="NZ_BAABXP010000003.1"/>
</dbReference>
<evidence type="ECO:0000313" key="2">
    <source>
        <dbReference type="EMBL" id="MET3751491.1"/>
    </source>
</evidence>
<accession>A0ABV2M4U7</accession>
<dbReference type="PROSITE" id="PS51186">
    <property type="entry name" value="GNAT"/>
    <property type="match status" value="1"/>
</dbReference>
<protein>
    <submittedName>
        <fullName evidence="2">GNAT superfamily N-acetyltransferase</fullName>
    </submittedName>
</protein>
<sequence length="157" mass="18190">MNLTYKRATIQDIDMLTKTRTEVLRAANQLSDTVDMSHVERESYNYYKNALNNGSHIAYLVFDGDHFIGTGGVSFYQVMPTYHNSSGRKAYIMNMYTKPEYRRMGIAGKTLDMLVRDIKMRGITAISLEATDMGRALYEKYGFVKMDHEMELPEEQW</sequence>
<comment type="caution">
    <text evidence="2">The sequence shown here is derived from an EMBL/GenBank/DDBJ whole genome shotgun (WGS) entry which is preliminary data.</text>
</comment>
<dbReference type="EMBL" id="JBEPMJ010000022">
    <property type="protein sequence ID" value="MET3751491.1"/>
    <property type="molecule type" value="Genomic_DNA"/>
</dbReference>
<gene>
    <name evidence="2" type="ORF">ABID24_002750</name>
</gene>
<reference evidence="2 3" key="1">
    <citation type="submission" date="2024-06" db="EMBL/GenBank/DDBJ databases">
        <title>Genomic Encyclopedia of Type Strains, Phase IV (KMG-IV): sequencing the most valuable type-strain genomes for metagenomic binning, comparative biology and taxonomic classification.</title>
        <authorList>
            <person name="Goeker M."/>
        </authorList>
    </citation>
    <scope>NUCLEOTIDE SEQUENCE [LARGE SCALE GENOMIC DNA]</scope>
    <source>
        <strain evidence="2 3">DSM 29492</strain>
    </source>
</reference>
<organism evidence="2 3">
    <name type="scientific">Blautia caecimuris</name>
    <dbReference type="NCBI Taxonomy" id="1796615"/>
    <lineage>
        <taxon>Bacteria</taxon>
        <taxon>Bacillati</taxon>
        <taxon>Bacillota</taxon>
        <taxon>Clostridia</taxon>
        <taxon>Lachnospirales</taxon>
        <taxon>Lachnospiraceae</taxon>
        <taxon>Blautia</taxon>
    </lineage>
</organism>
<proteinExistence type="predicted"/>
<dbReference type="Gene3D" id="3.40.630.30">
    <property type="match status" value="1"/>
</dbReference>
<evidence type="ECO:0000313" key="3">
    <source>
        <dbReference type="Proteomes" id="UP001549106"/>
    </source>
</evidence>
<dbReference type="InterPro" id="IPR016181">
    <property type="entry name" value="Acyl_CoA_acyltransferase"/>
</dbReference>